<keyword evidence="1" id="KW-0812">Transmembrane</keyword>
<dbReference type="FunFam" id="2.170.130.10:FF:000008">
    <property type="entry name" value="SusC/RagA family TonB-linked outer membrane protein"/>
    <property type="match status" value="1"/>
</dbReference>
<dbReference type="AlphaFoldDB" id="S7VGA6"/>
<organism evidence="3 4">
    <name type="scientific">Cyclobacterium qasimii M12-11B</name>
    <dbReference type="NCBI Taxonomy" id="641524"/>
    <lineage>
        <taxon>Bacteria</taxon>
        <taxon>Pseudomonadati</taxon>
        <taxon>Bacteroidota</taxon>
        <taxon>Cytophagia</taxon>
        <taxon>Cytophagales</taxon>
        <taxon>Cyclobacteriaceae</taxon>
        <taxon>Cyclobacterium</taxon>
    </lineage>
</organism>
<dbReference type="eggNOG" id="COG4206">
    <property type="taxonomic scope" value="Bacteria"/>
</dbReference>
<dbReference type="SUPFAM" id="SSF56935">
    <property type="entry name" value="Porins"/>
    <property type="match status" value="1"/>
</dbReference>
<dbReference type="InterPro" id="IPR037066">
    <property type="entry name" value="Plug_dom_sf"/>
</dbReference>
<evidence type="ECO:0000256" key="1">
    <source>
        <dbReference type="PROSITE-ProRule" id="PRU01360"/>
    </source>
</evidence>
<comment type="similarity">
    <text evidence="1">Belongs to the TonB-dependent receptor family.</text>
</comment>
<comment type="subcellular location">
    <subcellularLocation>
        <location evidence="1">Cell outer membrane</location>
        <topology evidence="1">Multi-pass membrane protein</topology>
    </subcellularLocation>
</comment>
<dbReference type="InterPro" id="IPR039426">
    <property type="entry name" value="TonB-dep_rcpt-like"/>
</dbReference>
<evidence type="ECO:0000259" key="2">
    <source>
        <dbReference type="Pfam" id="PF07715"/>
    </source>
</evidence>
<gene>
    <name evidence="3" type="ORF">ADICYQ_1915</name>
</gene>
<dbReference type="PROSITE" id="PS52016">
    <property type="entry name" value="TONB_DEPENDENT_REC_3"/>
    <property type="match status" value="1"/>
</dbReference>
<keyword evidence="1" id="KW-0813">Transport</keyword>
<dbReference type="GO" id="GO:0009279">
    <property type="term" value="C:cell outer membrane"/>
    <property type="evidence" value="ECO:0007669"/>
    <property type="project" value="UniProtKB-SubCell"/>
</dbReference>
<dbReference type="Gene3D" id="2.170.130.10">
    <property type="entry name" value="TonB-dependent receptor, plug domain"/>
    <property type="match status" value="1"/>
</dbReference>
<dbReference type="InterPro" id="IPR023996">
    <property type="entry name" value="TonB-dep_OMP_SusC/RagA"/>
</dbReference>
<protein>
    <submittedName>
        <fullName evidence="3">TonB-dependent receptor</fullName>
    </submittedName>
</protein>
<dbReference type="EMBL" id="ATNM01000075">
    <property type="protein sequence ID" value="EPR69056.1"/>
    <property type="molecule type" value="Genomic_DNA"/>
</dbReference>
<feature type="domain" description="TonB-dependent receptor plug" evidence="2">
    <location>
        <begin position="35"/>
        <end position="139"/>
    </location>
</feature>
<dbReference type="STRING" id="641524.ADICYQ_1915"/>
<proteinExistence type="inferred from homology"/>
<accession>S7VGA6</accession>
<dbReference type="PATRIC" id="fig|641524.5.peg.1899"/>
<keyword evidence="1" id="KW-0998">Cell outer membrane</keyword>
<comment type="caution">
    <text evidence="3">The sequence shown here is derived from an EMBL/GenBank/DDBJ whole genome shotgun (WGS) entry which is preliminary data.</text>
</comment>
<dbReference type="NCBIfam" id="TIGR04057">
    <property type="entry name" value="SusC_RagA_signa"/>
    <property type="match status" value="1"/>
</dbReference>
<dbReference type="Pfam" id="PF07715">
    <property type="entry name" value="Plug"/>
    <property type="match status" value="1"/>
</dbReference>
<evidence type="ECO:0000313" key="3">
    <source>
        <dbReference type="EMBL" id="EPR69056.1"/>
    </source>
</evidence>
<name>S7VGA6_9BACT</name>
<keyword evidence="1" id="KW-1134">Transmembrane beta strand</keyword>
<keyword evidence="3" id="KW-0675">Receptor</keyword>
<dbReference type="InterPro" id="IPR012910">
    <property type="entry name" value="Plug_dom"/>
</dbReference>
<keyword evidence="1" id="KW-0472">Membrane</keyword>
<dbReference type="RefSeq" id="WP_020894113.1">
    <property type="nucleotide sequence ID" value="NZ_ATNM01000075.1"/>
</dbReference>
<reference evidence="3 4" key="1">
    <citation type="journal article" date="2013" name="Genome Announc.">
        <title>Draft Genome Sequence of Cyclobacterium qasimii Strain M12-11BT, Isolated from Arctic Marine Sediment.</title>
        <authorList>
            <person name="Shivaji S."/>
            <person name="Ara S."/>
            <person name="Singh A."/>
            <person name="Kumar Pinnaka A."/>
        </authorList>
    </citation>
    <scope>NUCLEOTIDE SEQUENCE [LARGE SCALE GENOMIC DNA]</scope>
    <source>
        <strain evidence="3 4">M12-11B</strain>
    </source>
</reference>
<evidence type="ECO:0000313" key="4">
    <source>
        <dbReference type="Proteomes" id="UP000014974"/>
    </source>
</evidence>
<dbReference type="InterPro" id="IPR023997">
    <property type="entry name" value="TonB-dep_OMP_SusC/RagA_CS"/>
</dbReference>
<dbReference type="NCBIfam" id="TIGR04056">
    <property type="entry name" value="OMP_RagA_SusC"/>
    <property type="match status" value="1"/>
</dbReference>
<dbReference type="Proteomes" id="UP000014974">
    <property type="component" value="Unassembled WGS sequence"/>
</dbReference>
<sequence>MEEVVGNRTSVDVVLEQGLSGLDEVVVTGYGSQSRREITGAVTSVDSDELLAIPATTFAQQLQGRAAGVTIINDATPGGGATVRIRGFGTINNNDPLYVIDGVPTQEQGNLNPNDIESIQILKDASAASIYGSRAANGVIIITTKRGKVGKPSISFNAYYGTQTSARSPDPLNAEELGEYLYLANIYGNPGTTPTHGQYSWGPNGEVSIPDYVFPSGAMEGDPGVDPSLYALEPGNIYPITRSSDTDWWKESTRTAPIQSYQLTANGGTENGRYALSLNYFSQDGVINNIGYDRYSLRANTEFKALNNRLTVGENLSVTVGNRKGGFGNGSRGNNEEQNAVFSSSLQHPLLPVYDIMGNFAGSRGANLGNNYNPVAFLERAKDNRNLELRAFGNVYAQIDLTDNINVRSSFGIDANNRRARYIGRPQPEYVEGNFVNSSTAENAYSYQWVWTNTVSYTKTFNDVHAFDAYLGLESIKEFGEIFGASRQRFAFETNPIISYLDLGDPNTATNFGSVESDYRLYSQFGKLNYSYDGKYMVQFILRNDGSSRFLAASRNATFPAFSLGWRLSDEAAIAEALPFVSDMKLRYGWVKREPVDRRLQCLYYLQVQYLQCRIPN</sequence>